<feature type="transmembrane region" description="Helical" evidence="2">
    <location>
        <begin position="151"/>
        <end position="173"/>
    </location>
</feature>
<comment type="caution">
    <text evidence="3">The sequence shown here is derived from an EMBL/GenBank/DDBJ whole genome shotgun (WGS) entry which is preliminary data.</text>
</comment>
<proteinExistence type="predicted"/>
<evidence type="ECO:0000256" key="2">
    <source>
        <dbReference type="SAM" id="Phobius"/>
    </source>
</evidence>
<dbReference type="AlphaFoldDB" id="A0A433P986"/>
<keyword evidence="2" id="KW-1133">Transmembrane helix</keyword>
<keyword evidence="2" id="KW-0812">Transmembrane</keyword>
<evidence type="ECO:0000256" key="1">
    <source>
        <dbReference type="SAM" id="MobiDB-lite"/>
    </source>
</evidence>
<evidence type="ECO:0000313" key="4">
    <source>
        <dbReference type="Proteomes" id="UP000274822"/>
    </source>
</evidence>
<accession>A0A433P986</accession>
<organism evidence="3 4">
    <name type="scientific">Jimgerdemannia flammicorona</name>
    <dbReference type="NCBI Taxonomy" id="994334"/>
    <lineage>
        <taxon>Eukaryota</taxon>
        <taxon>Fungi</taxon>
        <taxon>Fungi incertae sedis</taxon>
        <taxon>Mucoromycota</taxon>
        <taxon>Mucoromycotina</taxon>
        <taxon>Endogonomycetes</taxon>
        <taxon>Endogonales</taxon>
        <taxon>Endogonaceae</taxon>
        <taxon>Jimgerdemannia</taxon>
    </lineage>
</organism>
<reference evidence="3 4" key="1">
    <citation type="journal article" date="2018" name="New Phytol.">
        <title>Phylogenomics of Endogonaceae and evolution of mycorrhizas within Mucoromycota.</title>
        <authorList>
            <person name="Chang Y."/>
            <person name="Desiro A."/>
            <person name="Na H."/>
            <person name="Sandor L."/>
            <person name="Lipzen A."/>
            <person name="Clum A."/>
            <person name="Barry K."/>
            <person name="Grigoriev I.V."/>
            <person name="Martin F.M."/>
            <person name="Stajich J.E."/>
            <person name="Smith M.E."/>
            <person name="Bonito G."/>
            <person name="Spatafora J.W."/>
        </authorList>
    </citation>
    <scope>NUCLEOTIDE SEQUENCE [LARGE SCALE GENOMIC DNA]</scope>
    <source>
        <strain evidence="3 4">AD002</strain>
    </source>
</reference>
<sequence length="291" mass="32082">MLANMMPNFLIRSFLFELAWIFGYQGLVLYAIGIVTTLPENSSFSRSWRPTPFQIDAMGIWLLSGPGIVNSICAIVSGHLADIGQDYLAVIFIRLTYALWVSYDVCLACAVMHFGMKLTNTLERHLGRMKSLQIQSKRSGKMETEIVKIRVIIVCGVVCVSAFATLLLLYCILRTEIHTTPIVSYVYGAIITFMTPSLMVITTIATVIRAPPESFVAELDQSTSIPMSKVSSTYQDSGEGAHTAQTEKSKLPDTHSLQNLTDTYEDYHASAHSISSVASEPHAYSGKPDLP</sequence>
<name>A0A433P986_9FUNG</name>
<evidence type="ECO:0000313" key="3">
    <source>
        <dbReference type="EMBL" id="RUS14101.1"/>
    </source>
</evidence>
<feature type="transmembrane region" description="Helical" evidence="2">
    <location>
        <begin position="185"/>
        <end position="208"/>
    </location>
</feature>
<dbReference type="EMBL" id="RBNJ01028089">
    <property type="protein sequence ID" value="RUS14101.1"/>
    <property type="molecule type" value="Genomic_DNA"/>
</dbReference>
<feature type="transmembrane region" description="Helical" evidence="2">
    <location>
        <begin position="87"/>
        <end position="114"/>
    </location>
</feature>
<feature type="transmembrane region" description="Helical" evidence="2">
    <location>
        <begin position="60"/>
        <end position="81"/>
    </location>
</feature>
<dbReference type="Proteomes" id="UP000274822">
    <property type="component" value="Unassembled WGS sequence"/>
</dbReference>
<keyword evidence="2" id="KW-0472">Membrane</keyword>
<protein>
    <submittedName>
        <fullName evidence="3">Uncharacterized protein</fullName>
    </submittedName>
</protein>
<keyword evidence="4" id="KW-1185">Reference proteome</keyword>
<gene>
    <name evidence="3" type="ORF">BC938DRAFT_477532</name>
</gene>
<feature type="transmembrane region" description="Helical" evidence="2">
    <location>
        <begin position="20"/>
        <end position="39"/>
    </location>
</feature>
<feature type="region of interest" description="Disordered" evidence="1">
    <location>
        <begin position="230"/>
        <end position="255"/>
    </location>
</feature>